<accession>A0A0D0DAP9</accession>
<dbReference type="EMBL" id="KN825883">
    <property type="protein sequence ID" value="KIK81021.1"/>
    <property type="molecule type" value="Genomic_DNA"/>
</dbReference>
<reference evidence="2 3" key="1">
    <citation type="submission" date="2014-04" db="EMBL/GenBank/DDBJ databases">
        <authorList>
            <consortium name="DOE Joint Genome Institute"/>
            <person name="Kuo A."/>
            <person name="Kohler A."/>
            <person name="Jargeat P."/>
            <person name="Nagy L.G."/>
            <person name="Floudas D."/>
            <person name="Copeland A."/>
            <person name="Barry K.W."/>
            <person name="Cichocki N."/>
            <person name="Veneault-Fourrey C."/>
            <person name="LaButti K."/>
            <person name="Lindquist E.A."/>
            <person name="Lipzen A."/>
            <person name="Lundell T."/>
            <person name="Morin E."/>
            <person name="Murat C."/>
            <person name="Sun H."/>
            <person name="Tunlid A."/>
            <person name="Henrissat B."/>
            <person name="Grigoriev I.V."/>
            <person name="Hibbett D.S."/>
            <person name="Martin F."/>
            <person name="Nordberg H.P."/>
            <person name="Cantor M.N."/>
            <person name="Hua S.X."/>
        </authorList>
    </citation>
    <scope>NUCLEOTIDE SEQUENCE [LARGE SCALE GENOMIC DNA]</scope>
    <source>
        <strain evidence="2 3">Ve08.2h10</strain>
    </source>
</reference>
<feature type="compositionally biased region" description="Low complexity" evidence="1">
    <location>
        <begin position="40"/>
        <end position="51"/>
    </location>
</feature>
<gene>
    <name evidence="2" type="ORF">PAXRUDRAFT_209304</name>
</gene>
<feature type="compositionally biased region" description="Basic and acidic residues" evidence="1">
    <location>
        <begin position="9"/>
        <end position="29"/>
    </location>
</feature>
<reference evidence="3" key="2">
    <citation type="submission" date="2015-01" db="EMBL/GenBank/DDBJ databases">
        <title>Evolutionary Origins and Diversification of the Mycorrhizal Mutualists.</title>
        <authorList>
            <consortium name="DOE Joint Genome Institute"/>
            <consortium name="Mycorrhizal Genomics Consortium"/>
            <person name="Kohler A."/>
            <person name="Kuo A."/>
            <person name="Nagy L.G."/>
            <person name="Floudas D."/>
            <person name="Copeland A."/>
            <person name="Barry K.W."/>
            <person name="Cichocki N."/>
            <person name="Veneault-Fourrey C."/>
            <person name="LaButti K."/>
            <person name="Lindquist E.A."/>
            <person name="Lipzen A."/>
            <person name="Lundell T."/>
            <person name="Morin E."/>
            <person name="Murat C."/>
            <person name="Riley R."/>
            <person name="Ohm R."/>
            <person name="Sun H."/>
            <person name="Tunlid A."/>
            <person name="Henrissat B."/>
            <person name="Grigoriev I.V."/>
            <person name="Hibbett D.S."/>
            <person name="Martin F."/>
        </authorList>
    </citation>
    <scope>NUCLEOTIDE SEQUENCE [LARGE SCALE GENOMIC DNA]</scope>
    <source>
        <strain evidence="3">Ve08.2h10</strain>
    </source>
</reference>
<name>A0A0D0DAP9_9AGAM</name>
<dbReference type="InParanoid" id="A0A0D0DAP9"/>
<keyword evidence="3" id="KW-1185">Reference proteome</keyword>
<dbReference type="Proteomes" id="UP000054538">
    <property type="component" value="Unassembled WGS sequence"/>
</dbReference>
<dbReference type="HOGENOM" id="CLU_170773_0_0_1"/>
<feature type="region of interest" description="Disordered" evidence="1">
    <location>
        <begin position="1"/>
        <end position="80"/>
    </location>
</feature>
<organism evidence="2 3">
    <name type="scientific">Paxillus rubicundulus Ve08.2h10</name>
    <dbReference type="NCBI Taxonomy" id="930991"/>
    <lineage>
        <taxon>Eukaryota</taxon>
        <taxon>Fungi</taxon>
        <taxon>Dikarya</taxon>
        <taxon>Basidiomycota</taxon>
        <taxon>Agaricomycotina</taxon>
        <taxon>Agaricomycetes</taxon>
        <taxon>Agaricomycetidae</taxon>
        <taxon>Boletales</taxon>
        <taxon>Paxilineae</taxon>
        <taxon>Paxillaceae</taxon>
        <taxon>Paxillus</taxon>
    </lineage>
</organism>
<dbReference type="AlphaFoldDB" id="A0A0D0DAP9"/>
<proteinExistence type="predicted"/>
<evidence type="ECO:0000313" key="3">
    <source>
        <dbReference type="Proteomes" id="UP000054538"/>
    </source>
</evidence>
<sequence length="80" mass="8717">MVPGGPQIEGERSKRADNDQRTDLKDRATTDVSEPPPSPTVTEKPPVTPNTLNESPSTSFDPLGSNFEAPTQTPRRSTRQ</sequence>
<evidence type="ECO:0000313" key="2">
    <source>
        <dbReference type="EMBL" id="KIK81021.1"/>
    </source>
</evidence>
<evidence type="ECO:0000256" key="1">
    <source>
        <dbReference type="SAM" id="MobiDB-lite"/>
    </source>
</evidence>
<feature type="compositionally biased region" description="Polar residues" evidence="1">
    <location>
        <begin position="68"/>
        <end position="80"/>
    </location>
</feature>
<protein>
    <submittedName>
        <fullName evidence="2">Uncharacterized protein</fullName>
    </submittedName>
</protein>